<dbReference type="EMBL" id="SHBL01000001">
    <property type="protein sequence ID" value="RZO24990.1"/>
    <property type="molecule type" value="Genomic_DNA"/>
</dbReference>
<dbReference type="SUPFAM" id="SSF52540">
    <property type="entry name" value="P-loop containing nucleoside triphosphate hydrolases"/>
    <property type="match status" value="1"/>
</dbReference>
<gene>
    <name evidence="1" type="ORF">EVA99_00095</name>
</gene>
<sequence>MLPWDKKFLEKIGNIEPKTILCGPDGQNINEISRNIVKTIISKTDSRDYSNYELENIASPNFYFLKKDPEKSNIPISDLREPRDFLNLSTANNRLLFIQGGEDIRVDGYNSLLKVAEDTGPNTFIFISTNNISQIPATIKSRFHTARVPRPSVPEVKEYILSKSFDLSEHALCFLTENPSELKKPIDEILIKIEKYDLYLKNRNIQSKDKNEISEFTDYLIFLEKGRVTSNSKESLINLEKLIDIKKSINLPNNLSLDVIKLRLNSCLELV</sequence>
<dbReference type="Pfam" id="PF13177">
    <property type="entry name" value="DNA_pol3_delta2"/>
    <property type="match status" value="1"/>
</dbReference>
<name>A0A520MUU9_9GAMM</name>
<evidence type="ECO:0008006" key="3">
    <source>
        <dbReference type="Google" id="ProtNLM"/>
    </source>
</evidence>
<comment type="caution">
    <text evidence="1">The sequence shown here is derived from an EMBL/GenBank/DDBJ whole genome shotgun (WGS) entry which is preliminary data.</text>
</comment>
<dbReference type="Gene3D" id="3.40.50.300">
    <property type="entry name" value="P-loop containing nucleotide triphosphate hydrolases"/>
    <property type="match status" value="1"/>
</dbReference>
<dbReference type="AlphaFoldDB" id="A0A520MUU9"/>
<protein>
    <recommendedName>
        <fullName evidence="3">DNA polymerase III subunit delta</fullName>
    </recommendedName>
</protein>
<accession>A0A520MUU9</accession>
<organism evidence="1 2">
    <name type="scientific">SAR86 cluster bacterium</name>
    <dbReference type="NCBI Taxonomy" id="2030880"/>
    <lineage>
        <taxon>Bacteria</taxon>
        <taxon>Pseudomonadati</taxon>
        <taxon>Pseudomonadota</taxon>
        <taxon>Gammaproteobacteria</taxon>
        <taxon>SAR86 cluster</taxon>
    </lineage>
</organism>
<proteinExistence type="predicted"/>
<evidence type="ECO:0000313" key="2">
    <source>
        <dbReference type="Proteomes" id="UP000320146"/>
    </source>
</evidence>
<dbReference type="InterPro" id="IPR027417">
    <property type="entry name" value="P-loop_NTPase"/>
</dbReference>
<reference evidence="1 2" key="1">
    <citation type="submission" date="2019-02" db="EMBL/GenBank/DDBJ databases">
        <title>Prokaryotic population dynamics and viral predation in marine succession experiment using metagenomics: the confinement effect.</title>
        <authorList>
            <person name="Haro-Moreno J.M."/>
            <person name="Rodriguez-Valera F."/>
            <person name="Lopez-Perez M."/>
        </authorList>
    </citation>
    <scope>NUCLEOTIDE SEQUENCE [LARGE SCALE GENOMIC DNA]</scope>
    <source>
        <strain evidence="1">MED-G166</strain>
    </source>
</reference>
<dbReference type="Proteomes" id="UP000320146">
    <property type="component" value="Unassembled WGS sequence"/>
</dbReference>
<evidence type="ECO:0000313" key="1">
    <source>
        <dbReference type="EMBL" id="RZO24990.1"/>
    </source>
</evidence>